<dbReference type="PANTHER" id="PTHR30290:SF83">
    <property type="entry name" value="ABC TRANSPORTER SUBSTRATE-BINDING PROTEIN"/>
    <property type="match status" value="1"/>
</dbReference>
<dbReference type="GO" id="GO:0015833">
    <property type="term" value="P:peptide transport"/>
    <property type="evidence" value="ECO:0007669"/>
    <property type="project" value="TreeGrafter"/>
</dbReference>
<dbReference type="SUPFAM" id="SSF53850">
    <property type="entry name" value="Periplasmic binding protein-like II"/>
    <property type="match status" value="1"/>
</dbReference>
<evidence type="ECO:0000256" key="2">
    <source>
        <dbReference type="SAM" id="SignalP"/>
    </source>
</evidence>
<feature type="signal peptide" evidence="2">
    <location>
        <begin position="1"/>
        <end position="29"/>
    </location>
</feature>
<dbReference type="PANTHER" id="PTHR30290">
    <property type="entry name" value="PERIPLASMIC BINDING COMPONENT OF ABC TRANSPORTER"/>
    <property type="match status" value="1"/>
</dbReference>
<dbReference type="RefSeq" id="WP_238127458.1">
    <property type="nucleotide sequence ID" value="NZ_JAGZVZ010000003.1"/>
</dbReference>
<accession>A0AAJ1B9Z5</accession>
<dbReference type="InterPro" id="IPR039424">
    <property type="entry name" value="SBP_5"/>
</dbReference>
<dbReference type="Gene3D" id="3.90.76.10">
    <property type="entry name" value="Dipeptide-binding Protein, Domain 1"/>
    <property type="match status" value="1"/>
</dbReference>
<dbReference type="InterPro" id="IPR023765">
    <property type="entry name" value="SBP_5_CS"/>
</dbReference>
<dbReference type="Gene3D" id="3.40.190.10">
    <property type="entry name" value="Periplasmic binding protein-like II"/>
    <property type="match status" value="1"/>
</dbReference>
<feature type="domain" description="Solute-binding protein family 5" evidence="3">
    <location>
        <begin position="90"/>
        <end position="427"/>
    </location>
</feature>
<keyword evidence="2" id="KW-0732">Signal</keyword>
<dbReference type="Gene3D" id="3.10.105.10">
    <property type="entry name" value="Dipeptide-binding Protein, Domain 3"/>
    <property type="match status" value="1"/>
</dbReference>
<dbReference type="InterPro" id="IPR000914">
    <property type="entry name" value="SBP_5_dom"/>
</dbReference>
<dbReference type="Pfam" id="PF00496">
    <property type="entry name" value="SBP_bac_5"/>
    <property type="match status" value="1"/>
</dbReference>
<dbReference type="GO" id="GO:1904680">
    <property type="term" value="F:peptide transmembrane transporter activity"/>
    <property type="evidence" value="ECO:0007669"/>
    <property type="project" value="TreeGrafter"/>
</dbReference>
<dbReference type="CDD" id="cd00995">
    <property type="entry name" value="PBP2_NikA_DppA_OppA_like"/>
    <property type="match status" value="1"/>
</dbReference>
<name>A0AAJ1B9Z5_9ACTO</name>
<comment type="subcellular location">
    <subcellularLocation>
        <location evidence="1">Cell membrane</location>
        <topology evidence="1">Lipid-anchor</topology>
    </subcellularLocation>
</comment>
<evidence type="ECO:0000313" key="5">
    <source>
        <dbReference type="Proteomes" id="UP001200537"/>
    </source>
</evidence>
<dbReference type="Proteomes" id="UP001200537">
    <property type="component" value="Unassembled WGS sequence"/>
</dbReference>
<proteinExistence type="predicted"/>
<protein>
    <submittedName>
        <fullName evidence="4">ABC transporter substrate-binding protein</fullName>
    </submittedName>
</protein>
<gene>
    <name evidence="4" type="ORF">L0M99_00895</name>
</gene>
<dbReference type="EMBL" id="JAKNHJ010000001">
    <property type="protein sequence ID" value="MCG4617053.1"/>
    <property type="molecule type" value="Genomic_DNA"/>
</dbReference>
<reference evidence="4" key="1">
    <citation type="submission" date="2022-01" db="EMBL/GenBank/DDBJ databases">
        <title>Collection of gut derived symbiotic bacterial strains cultured from healthy donors.</title>
        <authorList>
            <person name="Lin H."/>
            <person name="Kohout C."/>
            <person name="Waligurski E."/>
            <person name="Pamer E.G."/>
        </authorList>
    </citation>
    <scope>NUCLEOTIDE SEQUENCE</scope>
    <source>
        <strain evidence="4">DFI.7.46</strain>
    </source>
</reference>
<sequence length="531" mass="56469">MRSIKRWAKVSAVLAAAALALSACGGGSADTKAGGSTGTKATGELKVFAAYDTTNWNPSNTSSALAVGANLQVVEGLYEFDFSKFKAHKALAAEDEPTKVNDTTYEVKLRDGAKFSSGDAVSSKDVVSSYKRIVDGDKDSTGAVQPSSYAAFLTAISGIEAKDDSTVTIKLTHAIDNLKERLALIKVVPSKATFDELTKMPVGSGPYKYDTITDTTQDLSVNEHYNGPNPATVGKIHYDNSRDATARLTAAVAGQTDVVEALDPAGIEKVKAAGWEVKDATAYGIAMMTFNTTKAPFKDKRVRQALLTAIDTQTMIKTALNGAGKEPTSFLPDYNDQYKKAATQFSFDVDKAKKLLADAGVAAGTEISVLTTTDTWIAAMGPQIKQNFEALGLKVNLNNVASADLWNNNVAQGNFDVVVAPGDASVYGADPGVLIKGWFYSELWMKDRFRLTESDPAGAKALVDLMDKADKATGDEAKAKWGEVQDMIADQAALYPLAFHTLYTAYNPAKVSDLTPIGVTGLQLIGTKVSK</sequence>
<evidence type="ECO:0000313" key="4">
    <source>
        <dbReference type="EMBL" id="MCG4617053.1"/>
    </source>
</evidence>
<dbReference type="PROSITE" id="PS01040">
    <property type="entry name" value="SBP_BACTERIAL_5"/>
    <property type="match status" value="1"/>
</dbReference>
<evidence type="ECO:0000256" key="1">
    <source>
        <dbReference type="ARBA" id="ARBA00004193"/>
    </source>
</evidence>
<evidence type="ECO:0000259" key="3">
    <source>
        <dbReference type="Pfam" id="PF00496"/>
    </source>
</evidence>
<dbReference type="GO" id="GO:0005886">
    <property type="term" value="C:plasma membrane"/>
    <property type="evidence" value="ECO:0007669"/>
    <property type="project" value="UniProtKB-SubCell"/>
</dbReference>
<dbReference type="PROSITE" id="PS51257">
    <property type="entry name" value="PROKAR_LIPOPROTEIN"/>
    <property type="match status" value="1"/>
</dbReference>
<feature type="chain" id="PRO_5042480371" evidence="2">
    <location>
        <begin position="30"/>
        <end position="531"/>
    </location>
</feature>
<dbReference type="AlphaFoldDB" id="A0AAJ1B9Z5"/>
<organism evidence="4 5">
    <name type="scientific">Varibaculum cambriense</name>
    <dbReference type="NCBI Taxonomy" id="184870"/>
    <lineage>
        <taxon>Bacteria</taxon>
        <taxon>Bacillati</taxon>
        <taxon>Actinomycetota</taxon>
        <taxon>Actinomycetes</taxon>
        <taxon>Actinomycetales</taxon>
        <taxon>Actinomycetaceae</taxon>
        <taxon>Varibaculum</taxon>
    </lineage>
</organism>
<comment type="caution">
    <text evidence="4">The sequence shown here is derived from an EMBL/GenBank/DDBJ whole genome shotgun (WGS) entry which is preliminary data.</text>
</comment>